<evidence type="ECO:0000313" key="3">
    <source>
        <dbReference type="Proteomes" id="UP000799423"/>
    </source>
</evidence>
<protein>
    <submittedName>
        <fullName evidence="2">Uncharacterized protein</fullName>
    </submittedName>
</protein>
<organism evidence="2 3">
    <name type="scientific">Plenodomus tracheiphilus IPT5</name>
    <dbReference type="NCBI Taxonomy" id="1408161"/>
    <lineage>
        <taxon>Eukaryota</taxon>
        <taxon>Fungi</taxon>
        <taxon>Dikarya</taxon>
        <taxon>Ascomycota</taxon>
        <taxon>Pezizomycotina</taxon>
        <taxon>Dothideomycetes</taxon>
        <taxon>Pleosporomycetidae</taxon>
        <taxon>Pleosporales</taxon>
        <taxon>Pleosporineae</taxon>
        <taxon>Leptosphaeriaceae</taxon>
        <taxon>Plenodomus</taxon>
    </lineage>
</organism>
<feature type="compositionally biased region" description="Polar residues" evidence="1">
    <location>
        <begin position="1"/>
        <end position="11"/>
    </location>
</feature>
<dbReference type="EMBL" id="MU006333">
    <property type="protein sequence ID" value="KAF2846606.1"/>
    <property type="molecule type" value="Genomic_DNA"/>
</dbReference>
<proteinExistence type="predicted"/>
<evidence type="ECO:0000256" key="1">
    <source>
        <dbReference type="SAM" id="MobiDB-lite"/>
    </source>
</evidence>
<accession>A0A6A7ATG4</accession>
<feature type="region of interest" description="Disordered" evidence="1">
    <location>
        <begin position="1"/>
        <end position="23"/>
    </location>
</feature>
<name>A0A6A7ATG4_9PLEO</name>
<sequence length="105" mass="11825">MEGAWYSQQGYNGKGHGFQTKGQDMAPWKGEVMQLWLQPLWESELKRVVDVVKSRGAKRWQALAAAEVCSLKVIVCRGPCPRPTSCVIRNLAGAVQWPLLQRRSD</sequence>
<keyword evidence="3" id="KW-1185">Reference proteome</keyword>
<dbReference type="Proteomes" id="UP000799423">
    <property type="component" value="Unassembled WGS sequence"/>
</dbReference>
<dbReference type="AlphaFoldDB" id="A0A6A7ATG4"/>
<evidence type="ECO:0000313" key="2">
    <source>
        <dbReference type="EMBL" id="KAF2846606.1"/>
    </source>
</evidence>
<gene>
    <name evidence="2" type="ORF">T440DRAFT_224251</name>
</gene>
<reference evidence="2" key="1">
    <citation type="submission" date="2020-01" db="EMBL/GenBank/DDBJ databases">
        <authorList>
            <consortium name="DOE Joint Genome Institute"/>
            <person name="Haridas S."/>
            <person name="Albert R."/>
            <person name="Binder M."/>
            <person name="Bloem J."/>
            <person name="Labutti K."/>
            <person name="Salamov A."/>
            <person name="Andreopoulos B."/>
            <person name="Baker S.E."/>
            <person name="Barry K."/>
            <person name="Bills G."/>
            <person name="Bluhm B.H."/>
            <person name="Cannon C."/>
            <person name="Castanera R."/>
            <person name="Culley D.E."/>
            <person name="Daum C."/>
            <person name="Ezra D."/>
            <person name="Gonzalez J.B."/>
            <person name="Henrissat B."/>
            <person name="Kuo A."/>
            <person name="Liang C."/>
            <person name="Lipzen A."/>
            <person name="Lutzoni F."/>
            <person name="Magnuson J."/>
            <person name="Mondo S."/>
            <person name="Nolan M."/>
            <person name="Ohm R."/>
            <person name="Pangilinan J."/>
            <person name="Park H.-J."/>
            <person name="Ramirez L."/>
            <person name="Alfaro M."/>
            <person name="Sun H."/>
            <person name="Tritt A."/>
            <person name="Yoshinaga Y."/>
            <person name="Zwiers L.-H."/>
            <person name="Turgeon B.G."/>
            <person name="Goodwin S.B."/>
            <person name="Spatafora J.W."/>
            <person name="Crous P.W."/>
            <person name="Grigoriev I.V."/>
        </authorList>
    </citation>
    <scope>NUCLEOTIDE SEQUENCE</scope>
    <source>
        <strain evidence="2">IPT5</strain>
    </source>
</reference>